<reference evidence="2" key="1">
    <citation type="submission" date="2021-01" db="EMBL/GenBank/DDBJ databases">
        <authorList>
            <consortium name="Genoscope - CEA"/>
            <person name="William W."/>
        </authorList>
    </citation>
    <scope>NUCLEOTIDE SEQUENCE</scope>
</reference>
<dbReference type="Proteomes" id="UP000683925">
    <property type="component" value="Unassembled WGS sequence"/>
</dbReference>
<dbReference type="OrthoDB" id="298051at2759"/>
<evidence type="ECO:0000256" key="1">
    <source>
        <dbReference type="SAM" id="MobiDB-lite"/>
    </source>
</evidence>
<protein>
    <submittedName>
        <fullName evidence="2">Uncharacterized protein</fullName>
    </submittedName>
</protein>
<dbReference type="AlphaFoldDB" id="A0A8S1XDY8"/>
<keyword evidence="3" id="KW-1185">Reference proteome</keyword>
<accession>A0A8S1XDY8</accession>
<comment type="caution">
    <text evidence="2">The sequence shown here is derived from an EMBL/GenBank/DDBJ whole genome shotgun (WGS) entry which is preliminary data.</text>
</comment>
<evidence type="ECO:0000313" key="3">
    <source>
        <dbReference type="Proteomes" id="UP000683925"/>
    </source>
</evidence>
<organism evidence="2 3">
    <name type="scientific">Paramecium octaurelia</name>
    <dbReference type="NCBI Taxonomy" id="43137"/>
    <lineage>
        <taxon>Eukaryota</taxon>
        <taxon>Sar</taxon>
        <taxon>Alveolata</taxon>
        <taxon>Ciliophora</taxon>
        <taxon>Intramacronucleata</taxon>
        <taxon>Oligohymenophorea</taxon>
        <taxon>Peniculida</taxon>
        <taxon>Parameciidae</taxon>
        <taxon>Paramecium</taxon>
    </lineage>
</organism>
<feature type="region of interest" description="Disordered" evidence="1">
    <location>
        <begin position="154"/>
        <end position="188"/>
    </location>
</feature>
<gene>
    <name evidence="2" type="ORF">POCTA_138.1.T1180188</name>
</gene>
<dbReference type="EMBL" id="CAJJDP010000118">
    <property type="protein sequence ID" value="CAD8199158.1"/>
    <property type="molecule type" value="Genomic_DNA"/>
</dbReference>
<feature type="compositionally biased region" description="Polar residues" evidence="1">
    <location>
        <begin position="165"/>
        <end position="188"/>
    </location>
</feature>
<evidence type="ECO:0000313" key="2">
    <source>
        <dbReference type="EMBL" id="CAD8199158.1"/>
    </source>
</evidence>
<name>A0A8S1XDY8_PAROT</name>
<proteinExistence type="predicted"/>
<dbReference type="OMA" id="RANNWEP"/>
<sequence>MKKRDRNMNIKRIKMLTVAQNCCIPWFLRLLNFILDYNHRFAELDEDLEGVDVENDKMRSALMLIKFRLIVQEAIIQKWRQQIANYNEINRNQLKQSSISCQLIIMQGLLQPSQQTLLVRSPTEGSMQSYSRYESKGKKRIVYKNNKGEIIDPHDKLAKSHHSRPSQPTHSVKSRTTTPTPSDSVKTQNASILDLVPIDDPIWLELIPTEIQQDQNFNLERLIMDNQEYFVNLLGLYMQERQQNRIQEIKVSLPQKKQTTYDQVYKKPNAIDHSNFNIKMYDQLPMAQSLQLQTQYETSFRTPKIIPQDNFKPSYIKDNAEMLTLTSYKQNYVNWKTCLTERVGPQRGQSTGTLPFIGRTSYQENYRANNWEPTESAKKTSLGPFASGSSMIFKEALSKIHYPNYQIEEAPPRQENSNHQQGNGSYDGQFKTTFKNSFVYKVPEPIMQDRYWKQKLIQKILEKKQN</sequence>